<gene>
    <name evidence="1" type="ORF">L0668_14825</name>
</gene>
<dbReference type="NCBIfam" id="NF047637">
    <property type="entry name" value="lipo_CC0125"/>
    <property type="match status" value="1"/>
</dbReference>
<name>A0ABS9DCN2_9ALTE</name>
<keyword evidence="2" id="KW-1185">Reference proteome</keyword>
<dbReference type="PROSITE" id="PS51257">
    <property type="entry name" value="PROKAR_LIPOPROTEIN"/>
    <property type="match status" value="1"/>
</dbReference>
<organism evidence="1 2">
    <name type="scientific">Paraglaciecola algarum</name>
    <dbReference type="NCBI Taxonomy" id="3050085"/>
    <lineage>
        <taxon>Bacteria</taxon>
        <taxon>Pseudomonadati</taxon>
        <taxon>Pseudomonadota</taxon>
        <taxon>Gammaproteobacteria</taxon>
        <taxon>Alteromonadales</taxon>
        <taxon>Alteromonadaceae</taxon>
        <taxon>Paraglaciecola</taxon>
    </lineage>
</organism>
<sequence length="173" mass="19447">MKIIMMFLSAVILLSGCAAKPEYREAKNGSVGYSEQKISDDRFRIQFKSRSKSVADAYDYALLRAAELTKQQEFDWFVVSSKETFVESEKVPASEIHLARHQYIERRCGLLTCETSARPSNQIGASLQLGTGDSRKEVHTIIEVRMGRGVKLNEDALQAQDVIDNLKTKVDKA</sequence>
<protein>
    <recommendedName>
        <fullName evidence="3">Lipoprotein</fullName>
    </recommendedName>
</protein>
<dbReference type="RefSeq" id="WP_235313492.1">
    <property type="nucleotide sequence ID" value="NZ_JAKGAS010000008.1"/>
</dbReference>
<reference evidence="1 2" key="1">
    <citation type="submission" date="2022-01" db="EMBL/GenBank/DDBJ databases">
        <title>Paraglaciecola sp. G1-23.</title>
        <authorList>
            <person name="Jin M.S."/>
            <person name="Han D.M."/>
            <person name="Kim H.M."/>
            <person name="Jeon C.O."/>
        </authorList>
    </citation>
    <scope>NUCLEOTIDE SEQUENCE [LARGE SCALE GENOMIC DNA]</scope>
    <source>
        <strain evidence="1 2">G1-23</strain>
    </source>
</reference>
<evidence type="ECO:0000313" key="2">
    <source>
        <dbReference type="Proteomes" id="UP001521137"/>
    </source>
</evidence>
<evidence type="ECO:0000313" key="1">
    <source>
        <dbReference type="EMBL" id="MCF2949391.1"/>
    </source>
</evidence>
<dbReference type="EMBL" id="JAKGAS010000008">
    <property type="protein sequence ID" value="MCF2949391.1"/>
    <property type="molecule type" value="Genomic_DNA"/>
</dbReference>
<accession>A0ABS9DCN2</accession>
<comment type="caution">
    <text evidence="1">The sequence shown here is derived from an EMBL/GenBank/DDBJ whole genome shotgun (WGS) entry which is preliminary data.</text>
</comment>
<dbReference type="Proteomes" id="UP001521137">
    <property type="component" value="Unassembled WGS sequence"/>
</dbReference>
<proteinExistence type="predicted"/>
<evidence type="ECO:0008006" key="3">
    <source>
        <dbReference type="Google" id="ProtNLM"/>
    </source>
</evidence>